<feature type="signal peptide" evidence="1">
    <location>
        <begin position="1"/>
        <end position="25"/>
    </location>
</feature>
<dbReference type="OrthoDB" id="1427173at2759"/>
<evidence type="ECO:0000313" key="2">
    <source>
        <dbReference type="EMBL" id="KAG6751626.1"/>
    </source>
</evidence>
<comment type="caution">
    <text evidence="2">The sequence shown here is derived from an EMBL/GenBank/DDBJ whole genome shotgun (WGS) entry which is preliminary data.</text>
</comment>
<organism evidence="2 3">
    <name type="scientific">Populus tomentosa</name>
    <name type="common">Chinese white poplar</name>
    <dbReference type="NCBI Taxonomy" id="118781"/>
    <lineage>
        <taxon>Eukaryota</taxon>
        <taxon>Viridiplantae</taxon>
        <taxon>Streptophyta</taxon>
        <taxon>Embryophyta</taxon>
        <taxon>Tracheophyta</taxon>
        <taxon>Spermatophyta</taxon>
        <taxon>Magnoliopsida</taxon>
        <taxon>eudicotyledons</taxon>
        <taxon>Gunneridae</taxon>
        <taxon>Pentapetalae</taxon>
        <taxon>rosids</taxon>
        <taxon>fabids</taxon>
        <taxon>Malpighiales</taxon>
        <taxon>Salicaceae</taxon>
        <taxon>Saliceae</taxon>
        <taxon>Populus</taxon>
    </lineage>
</organism>
<keyword evidence="3" id="KW-1185">Reference proteome</keyword>
<dbReference type="Proteomes" id="UP000886885">
    <property type="component" value="Chromosome 13A"/>
</dbReference>
<name>A0A8X8C7F6_POPTO</name>
<reference evidence="2" key="1">
    <citation type="journal article" date="2020" name="bioRxiv">
        <title>Hybrid origin of Populus tomentosa Carr. identified through genome sequencing and phylogenomic analysis.</title>
        <authorList>
            <person name="An X."/>
            <person name="Gao K."/>
            <person name="Chen Z."/>
            <person name="Li J."/>
            <person name="Yang X."/>
            <person name="Yang X."/>
            <person name="Zhou J."/>
            <person name="Guo T."/>
            <person name="Zhao T."/>
            <person name="Huang S."/>
            <person name="Miao D."/>
            <person name="Khan W.U."/>
            <person name="Rao P."/>
            <person name="Ye M."/>
            <person name="Lei B."/>
            <person name="Liao W."/>
            <person name="Wang J."/>
            <person name="Ji L."/>
            <person name="Li Y."/>
            <person name="Guo B."/>
            <person name="Mustafa N.S."/>
            <person name="Li S."/>
            <person name="Yun Q."/>
            <person name="Keller S.R."/>
            <person name="Mao J."/>
            <person name="Zhang R."/>
            <person name="Strauss S.H."/>
        </authorList>
    </citation>
    <scope>NUCLEOTIDE SEQUENCE</scope>
    <source>
        <strain evidence="2">GM15</strain>
        <tissue evidence="2">Leaf</tissue>
    </source>
</reference>
<dbReference type="AlphaFoldDB" id="A0A8X8C7F6"/>
<protein>
    <submittedName>
        <fullName evidence="2">Uncharacterized protein</fullName>
    </submittedName>
</protein>
<evidence type="ECO:0000256" key="1">
    <source>
        <dbReference type="SAM" id="SignalP"/>
    </source>
</evidence>
<accession>A0A8X8C7F6</accession>
<sequence length="123" mass="13957">MSRSQVGCLLLVLLSISAFHHGVVGARNLKENVEAKEKTKNEKEGADSEDINGYVANVNRVVPSCPDPIHNRYWAPKFTTFLPYPSKVINHTYTTRTYFLPYSTDKSRLYAQGYRDSKEMNVA</sequence>
<keyword evidence="1" id="KW-0732">Signal</keyword>
<feature type="chain" id="PRO_5036455299" evidence="1">
    <location>
        <begin position="26"/>
        <end position="123"/>
    </location>
</feature>
<dbReference type="EMBL" id="JAAWWB010000025">
    <property type="protein sequence ID" value="KAG6751626.1"/>
    <property type="molecule type" value="Genomic_DNA"/>
</dbReference>
<evidence type="ECO:0000313" key="3">
    <source>
        <dbReference type="Proteomes" id="UP000886885"/>
    </source>
</evidence>
<proteinExistence type="predicted"/>
<gene>
    <name evidence="2" type="ORF">POTOM_043823</name>
</gene>